<dbReference type="PROSITE" id="PS51677">
    <property type="entry name" value="NODB"/>
    <property type="match status" value="1"/>
</dbReference>
<dbReference type="GO" id="GO:0016810">
    <property type="term" value="F:hydrolase activity, acting on carbon-nitrogen (but not peptide) bonds"/>
    <property type="evidence" value="ECO:0007669"/>
    <property type="project" value="InterPro"/>
</dbReference>
<gene>
    <name evidence="6" type="ORF">M972_112159</name>
</gene>
<dbReference type="GeneID" id="35804095"/>
<dbReference type="InterPro" id="IPR002509">
    <property type="entry name" value="NODB_dom"/>
</dbReference>
<accession>A0AB36TIC7</accession>
<dbReference type="Gene3D" id="3.20.20.370">
    <property type="entry name" value="Glycoside hydrolase/deacetylase"/>
    <property type="match status" value="1"/>
</dbReference>
<reference evidence="6 7" key="1">
    <citation type="submission" date="2017-09" db="EMBL/GenBank/DDBJ databases">
        <title>Evaluation of Pacific Biosciences Sequencing Technology to Finishing C. thermocellum Genome Sequences.</title>
        <authorList>
            <person name="Brown S."/>
        </authorList>
    </citation>
    <scope>NUCLEOTIDE SEQUENCE [LARGE SCALE GENOMIC DNA]</scope>
    <source>
        <strain evidence="6 7">AD2</strain>
    </source>
</reference>
<evidence type="ECO:0000313" key="6">
    <source>
        <dbReference type="EMBL" id="PFH03351.1"/>
    </source>
</evidence>
<evidence type="ECO:0000259" key="5">
    <source>
        <dbReference type="PROSITE" id="PS51677"/>
    </source>
</evidence>
<dbReference type="PANTHER" id="PTHR34216:SF3">
    <property type="entry name" value="POLY-BETA-1,6-N-ACETYL-D-GLUCOSAMINE N-DEACETYLASE"/>
    <property type="match status" value="1"/>
</dbReference>
<keyword evidence="2 4" id="KW-0732">Signal</keyword>
<dbReference type="AlphaFoldDB" id="A0AB36TIC7"/>
<evidence type="ECO:0000256" key="1">
    <source>
        <dbReference type="ARBA" id="ARBA00004613"/>
    </source>
</evidence>
<comment type="caution">
    <text evidence="6">The sequence shown here is derived from an EMBL/GenBank/DDBJ whole genome shotgun (WGS) entry which is preliminary data.</text>
</comment>
<evidence type="ECO:0000256" key="3">
    <source>
        <dbReference type="SAM" id="MobiDB-lite"/>
    </source>
</evidence>
<dbReference type="GO" id="GO:0005576">
    <property type="term" value="C:extracellular region"/>
    <property type="evidence" value="ECO:0007669"/>
    <property type="project" value="UniProtKB-SubCell"/>
</dbReference>
<comment type="subcellular location">
    <subcellularLocation>
        <location evidence="1">Secreted</location>
    </subcellularLocation>
</comment>
<name>A0AB36TIC7_ACETH</name>
<evidence type="ECO:0000256" key="2">
    <source>
        <dbReference type="ARBA" id="ARBA00022729"/>
    </source>
</evidence>
<feature type="signal peptide" evidence="4">
    <location>
        <begin position="1"/>
        <end position="25"/>
    </location>
</feature>
<dbReference type="SUPFAM" id="SSF88713">
    <property type="entry name" value="Glycoside hydrolase/deacetylase"/>
    <property type="match status" value="1"/>
</dbReference>
<dbReference type="GO" id="GO:0005975">
    <property type="term" value="P:carbohydrate metabolic process"/>
    <property type="evidence" value="ECO:0007669"/>
    <property type="project" value="InterPro"/>
</dbReference>
<protein>
    <submittedName>
        <fullName evidence="6">Polysaccharide deacetylase</fullName>
    </submittedName>
</protein>
<feature type="region of interest" description="Disordered" evidence="3">
    <location>
        <begin position="35"/>
        <end position="73"/>
    </location>
</feature>
<organism evidence="6 7">
    <name type="scientific">Acetivibrio thermocellus AD2</name>
    <dbReference type="NCBI Taxonomy" id="1138384"/>
    <lineage>
        <taxon>Bacteria</taxon>
        <taxon>Bacillati</taxon>
        <taxon>Bacillota</taxon>
        <taxon>Clostridia</taxon>
        <taxon>Eubacteriales</taxon>
        <taxon>Oscillospiraceae</taxon>
        <taxon>Acetivibrio</taxon>
    </lineage>
</organism>
<evidence type="ECO:0000256" key="4">
    <source>
        <dbReference type="SAM" id="SignalP"/>
    </source>
</evidence>
<sequence>MASFFKSRVARILPLIALSLSLLFAGCNTSPKLNGDLKSPVPNTAGQDAGQEGGSLATPTPTPTPEPTPTIDLQSVKPNEAGKIMVVMFHNFVESFTPKSYDKGEYTTTFSEFEKLLQDLYDRGYRLISMSDYLNNNISVPAGCIPIIFTFDDGTSGQFNLVEENGTLKVNKKSAVGIMEEFYEKHPDFGLKGTFYVNLGNSTFEGAGTLQQRLQYLVDKGFEIGNHTYTHINLKDTTSAQKIQEEIAKNQRTIAELIPGYKMTTFSLPYGLPSVEGLHSYVIKGSYEGVEYEHAAIMEVGWDPAHSPVSKDFNPLSTHRVRASGINPVDCDLAWWLKNLSREEQYISDGDPNTVTVPKKNEDKVDKDKLKDKKLVIY</sequence>
<feature type="chain" id="PRO_5044207683" evidence="4">
    <location>
        <begin position="26"/>
        <end position="378"/>
    </location>
</feature>
<dbReference type="RefSeq" id="WP_003512242.1">
    <property type="nucleotide sequence ID" value="NZ_CP013828.1"/>
</dbReference>
<dbReference type="Pfam" id="PF01522">
    <property type="entry name" value="Polysacc_deac_1"/>
    <property type="match status" value="1"/>
</dbReference>
<dbReference type="PROSITE" id="PS51257">
    <property type="entry name" value="PROKAR_LIPOPROTEIN"/>
    <property type="match status" value="1"/>
</dbReference>
<feature type="domain" description="NodB homology" evidence="5">
    <location>
        <begin position="145"/>
        <end position="378"/>
    </location>
</feature>
<dbReference type="PANTHER" id="PTHR34216">
    <property type="match status" value="1"/>
</dbReference>
<dbReference type="EMBL" id="PDBW01000001">
    <property type="protein sequence ID" value="PFH03351.1"/>
    <property type="molecule type" value="Genomic_DNA"/>
</dbReference>
<dbReference type="Proteomes" id="UP000223596">
    <property type="component" value="Unassembled WGS sequence"/>
</dbReference>
<dbReference type="InterPro" id="IPR051398">
    <property type="entry name" value="Polysacch_Deacetylase"/>
</dbReference>
<proteinExistence type="predicted"/>
<dbReference type="CDD" id="cd10972">
    <property type="entry name" value="CE4_DAC_u3_5s"/>
    <property type="match status" value="1"/>
</dbReference>
<dbReference type="InterPro" id="IPR011330">
    <property type="entry name" value="Glyco_hydro/deAcase_b/a-brl"/>
</dbReference>
<evidence type="ECO:0000313" key="7">
    <source>
        <dbReference type="Proteomes" id="UP000223596"/>
    </source>
</evidence>